<dbReference type="InterPro" id="IPR001031">
    <property type="entry name" value="Thioesterase"/>
</dbReference>
<organism evidence="3 4">
    <name type="scientific">Atlanticothrix silvestris CENA357</name>
    <dbReference type="NCBI Taxonomy" id="1725252"/>
    <lineage>
        <taxon>Bacteria</taxon>
        <taxon>Bacillati</taxon>
        <taxon>Cyanobacteriota</taxon>
        <taxon>Cyanophyceae</taxon>
        <taxon>Nostocales</taxon>
        <taxon>Nodulariaceae</taxon>
        <taxon>Atlanticothrix</taxon>
        <taxon>Atlanticothrix silvestris</taxon>
    </lineage>
</organism>
<gene>
    <name evidence="3" type="ORF">I8751_12620</name>
</gene>
<dbReference type="InterPro" id="IPR029058">
    <property type="entry name" value="AB_hydrolase_fold"/>
</dbReference>
<dbReference type="AlphaFoldDB" id="A0A8J7HE24"/>
<dbReference type="EMBL" id="JAECZB010000026">
    <property type="protein sequence ID" value="MBH8553198.1"/>
    <property type="molecule type" value="Genomic_DNA"/>
</dbReference>
<comment type="caution">
    <text evidence="3">The sequence shown here is derived from an EMBL/GenBank/DDBJ whole genome shotgun (WGS) entry which is preliminary data.</text>
</comment>
<dbReference type="Gene3D" id="3.40.50.1820">
    <property type="entry name" value="alpha/beta hydrolase"/>
    <property type="match status" value="1"/>
</dbReference>
<dbReference type="RefSeq" id="WP_214439487.1">
    <property type="nucleotide sequence ID" value="NZ_JAECZB010000026.1"/>
</dbReference>
<evidence type="ECO:0000256" key="1">
    <source>
        <dbReference type="ARBA" id="ARBA00007169"/>
    </source>
</evidence>
<dbReference type="PANTHER" id="PTHR11487:SF0">
    <property type="entry name" value="S-ACYL FATTY ACID SYNTHASE THIOESTERASE, MEDIUM CHAIN"/>
    <property type="match status" value="1"/>
</dbReference>
<reference evidence="3 4" key="1">
    <citation type="journal article" date="2021" name="Int. J. Syst. Evol. Microbiol.">
        <title>Amazonocrinis nigriterrae gen. nov., sp. nov., Atlanticothrix silvestris gen. nov., sp. nov. and Dendronalium phyllosphericum gen. nov., sp. nov., nostocacean cyanobacteria from Brazilian environments.</title>
        <authorList>
            <person name="Alvarenga D.O."/>
            <person name="Andreote A.P.D."/>
            <person name="Branco L.H.Z."/>
            <person name="Delbaje E."/>
            <person name="Cruz R.B."/>
            <person name="Varani A.M."/>
            <person name="Fiore M.F."/>
        </authorList>
    </citation>
    <scope>NUCLEOTIDE SEQUENCE [LARGE SCALE GENOMIC DNA]</scope>
    <source>
        <strain evidence="3 4">CENA357</strain>
    </source>
</reference>
<evidence type="ECO:0000313" key="4">
    <source>
        <dbReference type="Proteomes" id="UP000599391"/>
    </source>
</evidence>
<protein>
    <submittedName>
        <fullName evidence="3">Thioesterase</fullName>
    </submittedName>
</protein>
<dbReference type="GO" id="GO:0008610">
    <property type="term" value="P:lipid biosynthetic process"/>
    <property type="evidence" value="ECO:0007669"/>
    <property type="project" value="TreeGrafter"/>
</dbReference>
<dbReference type="InterPro" id="IPR012223">
    <property type="entry name" value="TEII"/>
</dbReference>
<keyword evidence="4" id="KW-1185">Reference proteome</keyword>
<feature type="domain" description="Thioesterase" evidence="2">
    <location>
        <begin position="23"/>
        <end position="236"/>
    </location>
</feature>
<comment type="similarity">
    <text evidence="1">Belongs to the thioesterase family.</text>
</comment>
<proteinExistence type="inferred from homology"/>
<dbReference type="Pfam" id="PF00975">
    <property type="entry name" value="Thioesterase"/>
    <property type="match status" value="1"/>
</dbReference>
<sequence length="258" mass="29508">MTARLTYDPWISCPQPNPKAQLRLFCFPCAGGTTSTYSTWTNNLPKDVEVYLVQLPGRGRRLEEPLYTSFLPLVQTLASTIRPYLNIPFAFFGHSMGATLGFEIARLLRYEYNLSPVHLFACCCPAPQKPILRPFIHKMPEAKFLAELCDRYNAIPQTILQNKQLLQLFMPCLRADFTMLETYVYKNQMPLDCPISVFGGLQDKAIKVDALEAWREQTCSSFNLQMFPGDHFFLQNSKSLFLQSLSQHLDHVLAINNN</sequence>
<accession>A0A8J7HE24</accession>
<dbReference type="Proteomes" id="UP000599391">
    <property type="component" value="Unassembled WGS sequence"/>
</dbReference>
<dbReference type="SUPFAM" id="SSF53474">
    <property type="entry name" value="alpha/beta-Hydrolases"/>
    <property type="match status" value="1"/>
</dbReference>
<name>A0A8J7HE24_9CYAN</name>
<evidence type="ECO:0000313" key="3">
    <source>
        <dbReference type="EMBL" id="MBH8553198.1"/>
    </source>
</evidence>
<dbReference type="PANTHER" id="PTHR11487">
    <property type="entry name" value="THIOESTERASE"/>
    <property type="match status" value="1"/>
</dbReference>
<evidence type="ECO:0000259" key="2">
    <source>
        <dbReference type="Pfam" id="PF00975"/>
    </source>
</evidence>